<feature type="non-terminal residue" evidence="2">
    <location>
        <position position="1"/>
    </location>
</feature>
<accession>A0ABQ8AED2</accession>
<dbReference type="Proteomes" id="UP000824890">
    <property type="component" value="Unassembled WGS sequence"/>
</dbReference>
<protein>
    <submittedName>
        <fullName evidence="2">Uncharacterized protein</fullName>
    </submittedName>
</protein>
<evidence type="ECO:0000313" key="3">
    <source>
        <dbReference type="Proteomes" id="UP000824890"/>
    </source>
</evidence>
<proteinExistence type="predicted"/>
<keyword evidence="3" id="KW-1185">Reference proteome</keyword>
<feature type="region of interest" description="Disordered" evidence="1">
    <location>
        <begin position="86"/>
        <end position="132"/>
    </location>
</feature>
<evidence type="ECO:0000256" key="1">
    <source>
        <dbReference type="SAM" id="MobiDB-lite"/>
    </source>
</evidence>
<feature type="compositionally biased region" description="Basic and acidic residues" evidence="1">
    <location>
        <begin position="105"/>
        <end position="122"/>
    </location>
</feature>
<organism evidence="2 3">
    <name type="scientific">Brassica napus</name>
    <name type="common">Rape</name>
    <dbReference type="NCBI Taxonomy" id="3708"/>
    <lineage>
        <taxon>Eukaryota</taxon>
        <taxon>Viridiplantae</taxon>
        <taxon>Streptophyta</taxon>
        <taxon>Embryophyta</taxon>
        <taxon>Tracheophyta</taxon>
        <taxon>Spermatophyta</taxon>
        <taxon>Magnoliopsida</taxon>
        <taxon>eudicotyledons</taxon>
        <taxon>Gunneridae</taxon>
        <taxon>Pentapetalae</taxon>
        <taxon>rosids</taxon>
        <taxon>malvids</taxon>
        <taxon>Brassicales</taxon>
        <taxon>Brassicaceae</taxon>
        <taxon>Brassiceae</taxon>
        <taxon>Brassica</taxon>
    </lineage>
</organism>
<comment type="caution">
    <text evidence="2">The sequence shown here is derived from an EMBL/GenBank/DDBJ whole genome shotgun (WGS) entry which is preliminary data.</text>
</comment>
<sequence>QNGESDNKSEKKNRCKEIALKVYLHCEGLSKLIKAEIEDNKVVVKNVELISPKPNPNQDQKESQPKKKVTSILNHLLSTPQIKTATLKCSNGGTRPIKVNGGGTRSHESSRTRGEDQEKAWETCRASKSNTQRKAKLIKTRKTITRRTKIVMETQ</sequence>
<dbReference type="EMBL" id="JAGKQM010000013">
    <property type="protein sequence ID" value="KAH0890851.1"/>
    <property type="molecule type" value="Genomic_DNA"/>
</dbReference>
<gene>
    <name evidence="2" type="ORF">HID58_053280</name>
</gene>
<evidence type="ECO:0000313" key="2">
    <source>
        <dbReference type="EMBL" id="KAH0890851.1"/>
    </source>
</evidence>
<reference evidence="2 3" key="1">
    <citation type="submission" date="2021-05" db="EMBL/GenBank/DDBJ databases">
        <title>Genome Assembly of Synthetic Allotetraploid Brassica napus Reveals Homoeologous Exchanges between Subgenomes.</title>
        <authorList>
            <person name="Davis J.T."/>
        </authorList>
    </citation>
    <scope>NUCLEOTIDE SEQUENCE [LARGE SCALE GENOMIC DNA]</scope>
    <source>
        <strain evidence="3">cv. Da-Ae</strain>
        <tissue evidence="2">Seedling</tissue>
    </source>
</reference>
<name>A0ABQ8AED2_BRANA</name>